<dbReference type="GO" id="GO:0006487">
    <property type="term" value="P:protein N-linked glycosylation"/>
    <property type="evidence" value="ECO:0007669"/>
    <property type="project" value="TreeGrafter"/>
</dbReference>
<keyword evidence="6 13" id="KW-0963">Cytoplasm</keyword>
<dbReference type="VEuPathDB" id="AmoebaDB:EHI_179810"/>
<feature type="binding site" evidence="12">
    <location>
        <position position="205"/>
    </location>
    <ligand>
        <name>Mg(2+)</name>
        <dbReference type="ChEBI" id="CHEBI:18420"/>
        <label>1</label>
    </ligand>
</feature>
<dbReference type="InterPro" id="IPR006379">
    <property type="entry name" value="HAD-SF_hydro_IIB"/>
</dbReference>
<dbReference type="SFLD" id="SFLDG01140">
    <property type="entry name" value="C2.B:_Phosphomannomutase_and_P"/>
    <property type="match status" value="1"/>
</dbReference>
<feature type="binding site" evidence="11">
    <location>
        <position position="138"/>
    </location>
    <ligand>
        <name>alpha-D-mannose 1-phosphate</name>
        <dbReference type="ChEBI" id="CHEBI:58409"/>
    </ligand>
</feature>
<evidence type="ECO:0000256" key="3">
    <source>
        <dbReference type="ARBA" id="ARBA00009736"/>
    </source>
</evidence>
<feature type="binding site" evidence="12">
    <location>
        <position position="11"/>
    </location>
    <ligand>
        <name>Mg(2+)</name>
        <dbReference type="ChEBI" id="CHEBI:18420"/>
        <label>1</label>
    </ligand>
</feature>
<evidence type="ECO:0000313" key="14">
    <source>
        <dbReference type="EMBL" id="GAT96913.1"/>
    </source>
</evidence>
<dbReference type="Gene3D" id="3.30.1240.20">
    <property type="match status" value="1"/>
</dbReference>
<feature type="binding site" evidence="11">
    <location>
        <position position="120"/>
    </location>
    <ligand>
        <name>alpha-D-mannose 1-phosphate</name>
        <dbReference type="ChEBI" id="CHEBI:58409"/>
    </ligand>
</feature>
<evidence type="ECO:0000256" key="7">
    <source>
        <dbReference type="ARBA" id="ARBA00022723"/>
    </source>
</evidence>
<keyword evidence="9 13" id="KW-0413">Isomerase</keyword>
<dbReference type="SUPFAM" id="SSF56784">
    <property type="entry name" value="HAD-like"/>
    <property type="match status" value="1"/>
</dbReference>
<evidence type="ECO:0000256" key="12">
    <source>
        <dbReference type="PIRSR" id="PIRSR605002-3"/>
    </source>
</evidence>
<comment type="similarity">
    <text evidence="3 13">Belongs to the eukaryotic PMM family.</text>
</comment>
<evidence type="ECO:0000313" key="15">
    <source>
        <dbReference type="Proteomes" id="UP000078387"/>
    </source>
</evidence>
<dbReference type="EMBL" id="BDEQ01000001">
    <property type="protein sequence ID" value="GAT96913.1"/>
    <property type="molecule type" value="Genomic_DNA"/>
</dbReference>
<dbReference type="PANTHER" id="PTHR10466:SF0">
    <property type="entry name" value="PHOSPHOMANNOMUTASE"/>
    <property type="match status" value="1"/>
</dbReference>
<dbReference type="CDD" id="cd02585">
    <property type="entry name" value="HAD_PMM"/>
    <property type="match status" value="1"/>
</dbReference>
<proteinExistence type="inferred from homology"/>
<evidence type="ECO:0000256" key="11">
    <source>
        <dbReference type="PIRSR" id="PIRSR605002-2"/>
    </source>
</evidence>
<name>A0A5K1U752_ENTHI</name>
<feature type="binding site" evidence="12">
    <location>
        <position position="9"/>
    </location>
    <ligand>
        <name>Mg(2+)</name>
        <dbReference type="ChEBI" id="CHEBI:18420"/>
        <label>1</label>
    </ligand>
</feature>
<protein>
    <recommendedName>
        <fullName evidence="5 13">Phosphomannomutase</fullName>
        <ecNumber evidence="5 13">5.4.2.8</ecNumber>
    </recommendedName>
</protein>
<keyword evidence="7 12" id="KW-0479">Metal-binding</keyword>
<dbReference type="GO" id="GO:0005829">
    <property type="term" value="C:cytosol"/>
    <property type="evidence" value="ECO:0007669"/>
    <property type="project" value="TreeGrafter"/>
</dbReference>
<sequence length="243" mass="28001">MNNTILLFDMDGTLTKPRNKITQEMKTFLKEAGKKIDLGVVSGSDLPKLKEQLGDDVTEYFKFVFCENGLVTYQDGVCIGKLSFKEHVGQEKYNKLINYILVEISKIDIPIKTGTFIELRSGNLNVSPIGRNCSQEEREEFFKYDKEHHIREQLIEKIKKEFSELNLVFAIGGQISFDCYPVGWDKTYSLNYIKNKYSHFEFFGDRTMKGGNDYEMAQSSIINKVHQVNGPEDVMKIMKEMGL</sequence>
<evidence type="ECO:0000256" key="9">
    <source>
        <dbReference type="ARBA" id="ARBA00023235"/>
    </source>
</evidence>
<dbReference type="VEuPathDB" id="AmoebaDB:EHI5A_007350"/>
<dbReference type="GO" id="GO:0006013">
    <property type="term" value="P:mannose metabolic process"/>
    <property type="evidence" value="ECO:0007669"/>
    <property type="project" value="TreeGrafter"/>
</dbReference>
<comment type="cofactor">
    <cofactor evidence="12">
        <name>Mg(2+)</name>
        <dbReference type="ChEBI" id="CHEBI:18420"/>
    </cofactor>
</comment>
<feature type="binding site" evidence="11">
    <location>
        <position position="131"/>
    </location>
    <ligand>
        <name>alpha-D-mannose 1-phosphate</name>
        <dbReference type="ChEBI" id="CHEBI:58409"/>
    </ligand>
</feature>
<comment type="subunit">
    <text evidence="4 13">Homodimer.</text>
</comment>
<evidence type="ECO:0000256" key="8">
    <source>
        <dbReference type="ARBA" id="ARBA00022842"/>
    </source>
</evidence>
<evidence type="ECO:0000256" key="5">
    <source>
        <dbReference type="ARBA" id="ARBA00012730"/>
    </source>
</evidence>
<evidence type="ECO:0000256" key="4">
    <source>
        <dbReference type="ARBA" id="ARBA00011738"/>
    </source>
</evidence>
<dbReference type="FunFam" id="3.30.1240.20:FF:000001">
    <property type="entry name" value="Phosphomannomutase"/>
    <property type="match status" value="1"/>
</dbReference>
<dbReference type="EC" id="5.4.2.8" evidence="5 13"/>
<organism evidence="14 15">
    <name type="scientific">Entamoeba histolytica</name>
    <dbReference type="NCBI Taxonomy" id="5759"/>
    <lineage>
        <taxon>Eukaryota</taxon>
        <taxon>Amoebozoa</taxon>
        <taxon>Evosea</taxon>
        <taxon>Archamoebae</taxon>
        <taxon>Mastigamoebida</taxon>
        <taxon>Entamoebidae</taxon>
        <taxon>Entamoeba</taxon>
    </lineage>
</organism>
<feature type="active site" description="Nucleophile" evidence="10">
    <location>
        <position position="9"/>
    </location>
</feature>
<accession>A0A5K1U752</accession>
<dbReference type="SFLD" id="SFLDF00445">
    <property type="entry name" value="alpha-phosphomannomutase"/>
    <property type="match status" value="1"/>
</dbReference>
<feature type="binding site" evidence="11">
    <location>
        <position position="176"/>
    </location>
    <ligand>
        <name>alpha-D-mannose 1-phosphate</name>
        <dbReference type="ChEBI" id="CHEBI:58409"/>
    </ligand>
</feature>
<feature type="active site" description="Proton donor/acceptor" evidence="10">
    <location>
        <position position="11"/>
    </location>
</feature>
<dbReference type="GO" id="GO:0004615">
    <property type="term" value="F:phosphomannomutase activity"/>
    <property type="evidence" value="ECO:0007669"/>
    <property type="project" value="UniProtKB-EC"/>
</dbReference>
<evidence type="ECO:0000256" key="2">
    <source>
        <dbReference type="ARBA" id="ARBA00004699"/>
    </source>
</evidence>
<keyword evidence="8 12" id="KW-0460">Magnesium</keyword>
<dbReference type="GO" id="GO:0009298">
    <property type="term" value="P:GDP-mannose biosynthetic process"/>
    <property type="evidence" value="ECO:0007669"/>
    <property type="project" value="UniProtKB-UniPathway"/>
</dbReference>
<dbReference type="Gene3D" id="3.40.50.1000">
    <property type="entry name" value="HAD superfamily/HAD-like"/>
    <property type="match status" value="1"/>
</dbReference>
<comment type="subcellular location">
    <subcellularLocation>
        <location evidence="1 13">Cytoplasm</location>
    </subcellularLocation>
</comment>
<dbReference type="VEuPathDB" id="AmoebaDB:KM1_005820"/>
<dbReference type="AlphaFoldDB" id="A0A5K1U752"/>
<dbReference type="VEuPathDB" id="AmoebaDB:EHI8A_009840"/>
<evidence type="ECO:0000256" key="10">
    <source>
        <dbReference type="PIRSR" id="PIRSR605002-1"/>
    </source>
</evidence>
<dbReference type="InterPro" id="IPR005002">
    <property type="entry name" value="PMM"/>
</dbReference>
<comment type="caution">
    <text evidence="14">The sequence shown here is derived from an EMBL/GenBank/DDBJ whole genome shotgun (WGS) entry which is preliminary data.</text>
</comment>
<dbReference type="InterPro" id="IPR023214">
    <property type="entry name" value="HAD_sf"/>
</dbReference>
<dbReference type="VEuPathDB" id="AmoebaDB:EHI7A_011570"/>
<dbReference type="SFLD" id="SFLDS00003">
    <property type="entry name" value="Haloacid_Dehalogenase"/>
    <property type="match status" value="1"/>
</dbReference>
<dbReference type="UniPathway" id="UPA00126">
    <property type="reaction ID" value="UER00424"/>
</dbReference>
<dbReference type="NCBIfam" id="TIGR01484">
    <property type="entry name" value="HAD-SF-IIB"/>
    <property type="match status" value="1"/>
</dbReference>
<dbReference type="SFLD" id="SFLDG01143">
    <property type="entry name" value="C2.B.3:_Phosphomannomutase_Lik"/>
    <property type="match status" value="1"/>
</dbReference>
<dbReference type="PANTHER" id="PTHR10466">
    <property type="entry name" value="PHOSPHOMANNOMUTASE"/>
    <property type="match status" value="1"/>
</dbReference>
<comment type="pathway">
    <text evidence="2 13">Nucleotide-sugar biosynthesis; GDP-alpha-D-mannose biosynthesis; alpha-D-mannose 1-phosphate from D-fructose 6-phosphate: step 2/2.</text>
</comment>
<evidence type="ECO:0000256" key="6">
    <source>
        <dbReference type="ARBA" id="ARBA00022490"/>
    </source>
</evidence>
<dbReference type="Proteomes" id="UP000078387">
    <property type="component" value="Unassembled WGS sequence"/>
</dbReference>
<evidence type="ECO:0000256" key="13">
    <source>
        <dbReference type="RuleBase" id="RU361118"/>
    </source>
</evidence>
<dbReference type="GO" id="GO:0046872">
    <property type="term" value="F:metal ion binding"/>
    <property type="evidence" value="ECO:0007669"/>
    <property type="project" value="UniProtKB-KW"/>
</dbReference>
<dbReference type="InterPro" id="IPR043169">
    <property type="entry name" value="PMM_cap"/>
</dbReference>
<feature type="binding site" evidence="11">
    <location>
        <position position="178"/>
    </location>
    <ligand>
        <name>alpha-D-mannose 1-phosphate</name>
        <dbReference type="ChEBI" id="CHEBI:58409"/>
    </ligand>
</feature>
<comment type="function">
    <text evidence="13">Involved in the synthesis of the GDP-mannose and dolichol-phosphate-mannose required for a number of critical mannosyl transfer reactions.</text>
</comment>
<dbReference type="InterPro" id="IPR036412">
    <property type="entry name" value="HAD-like_sf"/>
</dbReference>
<reference evidence="14 15" key="1">
    <citation type="submission" date="2016-05" db="EMBL/GenBank/DDBJ databases">
        <title>First whole genome sequencing of Entamoeba histolytica HM1:IMSS-clone-6.</title>
        <authorList>
            <person name="Mukherjee Avik.K."/>
            <person name="Izumyama S."/>
            <person name="Nakada-Tsukui K."/>
            <person name="Nozaki T."/>
        </authorList>
    </citation>
    <scope>NUCLEOTIDE SEQUENCE [LARGE SCALE GENOMIC DNA]</scope>
    <source>
        <strain evidence="14 15">HM1:IMSS clone 6</strain>
    </source>
</reference>
<comment type="catalytic activity">
    <reaction evidence="13">
        <text>alpha-D-mannose 1-phosphate = D-mannose 6-phosphate</text>
        <dbReference type="Rhea" id="RHEA:11140"/>
        <dbReference type="ChEBI" id="CHEBI:58409"/>
        <dbReference type="ChEBI" id="CHEBI:58735"/>
        <dbReference type="EC" id="5.4.2.8"/>
    </reaction>
</comment>
<dbReference type="Pfam" id="PF03332">
    <property type="entry name" value="PMM"/>
    <property type="match status" value="1"/>
</dbReference>
<gene>
    <name evidence="14" type="ORF">CL6EHI_179810</name>
</gene>
<feature type="binding site" evidence="11">
    <location>
        <position position="18"/>
    </location>
    <ligand>
        <name>alpha-D-mannose 1-phosphate</name>
        <dbReference type="ChEBI" id="CHEBI:58409"/>
    </ligand>
</feature>
<dbReference type="OMA" id="ISHRVYT"/>
<evidence type="ECO:0000256" key="1">
    <source>
        <dbReference type="ARBA" id="ARBA00004496"/>
    </source>
</evidence>